<dbReference type="GO" id="GO:0016887">
    <property type="term" value="F:ATP hydrolysis activity"/>
    <property type="evidence" value="ECO:0007669"/>
    <property type="project" value="InterPro"/>
</dbReference>
<dbReference type="AlphaFoldDB" id="A0A7J7IH71"/>
<reference evidence="6 7" key="1">
    <citation type="journal article" date="2020" name="J. Phycol.">
        <title>Comparative genome analysis reveals Cyanidiococcus gen. nov., a new extremophilic red algal genus sister to Cyanidioschyzon (Cyanidioschyzonaceae, Rhodophyta).</title>
        <authorList>
            <person name="Liu S.-L."/>
            <person name="Chiang Y.-R."/>
            <person name="Yoon H.S."/>
            <person name="Fu H.-Y."/>
        </authorList>
    </citation>
    <scope>NUCLEOTIDE SEQUENCE [LARGE SCALE GENOMIC DNA]</scope>
    <source>
        <strain evidence="6 7">THAL066</strain>
    </source>
</reference>
<feature type="compositionally biased region" description="Basic and acidic residues" evidence="4">
    <location>
        <begin position="113"/>
        <end position="126"/>
    </location>
</feature>
<feature type="region of interest" description="Disordered" evidence="4">
    <location>
        <begin position="113"/>
        <end position="134"/>
    </location>
</feature>
<keyword evidence="1" id="KW-0547">Nucleotide-binding</keyword>
<evidence type="ECO:0000256" key="4">
    <source>
        <dbReference type="SAM" id="MobiDB-lite"/>
    </source>
</evidence>
<dbReference type="Proteomes" id="UP000530660">
    <property type="component" value="Unassembled WGS sequence"/>
</dbReference>
<dbReference type="Gene3D" id="1.10.8.60">
    <property type="match status" value="1"/>
</dbReference>
<keyword evidence="7" id="KW-1185">Reference proteome</keyword>
<keyword evidence="2" id="KW-0067">ATP-binding</keyword>
<dbReference type="FunFam" id="3.40.50.300:FF:001025">
    <property type="entry name" value="ATPase family, AAA domain-containing 2B"/>
    <property type="match status" value="1"/>
</dbReference>
<evidence type="ECO:0000256" key="3">
    <source>
        <dbReference type="ARBA" id="ARBA00023054"/>
    </source>
</evidence>
<evidence type="ECO:0000259" key="5">
    <source>
        <dbReference type="SMART" id="SM00382"/>
    </source>
</evidence>
<name>A0A7J7IH71_9RHOD</name>
<comment type="caution">
    <text evidence="6">The sequence shown here is derived from an EMBL/GenBank/DDBJ whole genome shotgun (WGS) entry which is preliminary data.</text>
</comment>
<gene>
    <name evidence="6" type="primary">PEX1</name>
    <name evidence="6" type="ORF">F1559_000174</name>
</gene>
<dbReference type="GO" id="GO:0005778">
    <property type="term" value="C:peroxisomal membrane"/>
    <property type="evidence" value="ECO:0007669"/>
    <property type="project" value="TreeGrafter"/>
</dbReference>
<dbReference type="SMART" id="SM00382">
    <property type="entry name" value="AAA"/>
    <property type="match status" value="2"/>
</dbReference>
<dbReference type="SUPFAM" id="SSF52540">
    <property type="entry name" value="P-loop containing nucleoside triphosphate hydrolases"/>
    <property type="match status" value="2"/>
</dbReference>
<evidence type="ECO:0000313" key="7">
    <source>
        <dbReference type="Proteomes" id="UP000530660"/>
    </source>
</evidence>
<dbReference type="OrthoDB" id="2187at2759"/>
<dbReference type="Pfam" id="PF00004">
    <property type="entry name" value="AAA"/>
    <property type="match status" value="2"/>
</dbReference>
<dbReference type="GO" id="GO:0005829">
    <property type="term" value="C:cytosol"/>
    <property type="evidence" value="ECO:0007669"/>
    <property type="project" value="TreeGrafter"/>
</dbReference>
<dbReference type="InterPro" id="IPR003593">
    <property type="entry name" value="AAA+_ATPase"/>
</dbReference>
<keyword evidence="3" id="KW-0175">Coiled coil</keyword>
<evidence type="ECO:0000313" key="6">
    <source>
        <dbReference type="EMBL" id="KAF6002090.1"/>
    </source>
</evidence>
<dbReference type="InterPro" id="IPR027417">
    <property type="entry name" value="P-loop_NTPase"/>
</dbReference>
<dbReference type="GO" id="GO:0005524">
    <property type="term" value="F:ATP binding"/>
    <property type="evidence" value="ECO:0007669"/>
    <property type="project" value="UniProtKB-KW"/>
</dbReference>
<evidence type="ECO:0000256" key="1">
    <source>
        <dbReference type="ARBA" id="ARBA00022741"/>
    </source>
</evidence>
<feature type="compositionally biased region" description="Basic and acidic residues" evidence="4">
    <location>
        <begin position="243"/>
        <end position="253"/>
    </location>
</feature>
<feature type="domain" description="AAA+ ATPase" evidence="5">
    <location>
        <begin position="726"/>
        <end position="866"/>
    </location>
</feature>
<organism evidence="6 7">
    <name type="scientific">Cyanidiococcus yangmingshanensis</name>
    <dbReference type="NCBI Taxonomy" id="2690220"/>
    <lineage>
        <taxon>Eukaryota</taxon>
        <taxon>Rhodophyta</taxon>
        <taxon>Bangiophyceae</taxon>
        <taxon>Cyanidiales</taxon>
        <taxon>Cyanidiaceae</taxon>
        <taxon>Cyanidiococcus</taxon>
    </lineage>
</organism>
<feature type="domain" description="AAA+ ATPase" evidence="5">
    <location>
        <begin position="459"/>
        <end position="621"/>
    </location>
</feature>
<dbReference type="PANTHER" id="PTHR23077:SF12">
    <property type="entry name" value="PEROXISOMAL ATPASE PEX1"/>
    <property type="match status" value="1"/>
</dbReference>
<dbReference type="InterPro" id="IPR050168">
    <property type="entry name" value="AAA_ATPase_domain"/>
</dbReference>
<proteinExistence type="predicted"/>
<dbReference type="PANTHER" id="PTHR23077">
    <property type="entry name" value="AAA-FAMILY ATPASE"/>
    <property type="match status" value="1"/>
</dbReference>
<feature type="region of interest" description="Disordered" evidence="4">
    <location>
        <begin position="230"/>
        <end position="255"/>
    </location>
</feature>
<protein>
    <submittedName>
        <fullName evidence="6">Peroxisome biosynthesis protein pex1</fullName>
    </submittedName>
</protein>
<dbReference type="EMBL" id="VWRR01000011">
    <property type="protein sequence ID" value="KAF6002090.1"/>
    <property type="molecule type" value="Genomic_DNA"/>
</dbReference>
<evidence type="ECO:0000256" key="2">
    <source>
        <dbReference type="ARBA" id="ARBA00022840"/>
    </source>
</evidence>
<dbReference type="InterPro" id="IPR003959">
    <property type="entry name" value="ATPase_AAA_core"/>
</dbReference>
<sequence>MTAESESRSKPENEAELVCLLRTSSSFRDCFVAVPSALAATLERSLQKTGVAISASAESELAASLQEHVVPLLLNGRILVGWHRGRLSRTIATRLRPEIEIAAAFATANGLLEKSRNPDRGAHETTQRSSATVEATSSSLLSSFRTGSVRAGNDATSVSVSVLPRNQLAVAESLIVEAVDEENWQRLVKHRDWIERELLRQVRLIQIGQCLPIFLPEHSQPLLVTVREARAAGSPSPSSSRKFGSEGRNENRGSRTHGYWLSLGTELVFMPPQPHTSERRDQSAVSSLRRRATGVPLRVRVLPLVEESISRRPCNPIIVLHPVTLAALSATSICYWKAGAAVPGYLCLEWDQGDAGTGACRCALRAAIELDATIPLRHGRTAFAPPFCWVSAQYVLDDSDLQRDATRDTDQARRYRMVRPPVVYGERSGKCVLEKLVEALRPVFDRYHATIPTTFSRLQGRVILLGGAPGAGKTHLARAVALECCQRYECHPRPVHMSCRSLFQSGAVHHSEAIRQLLQRLIEGLANRPSIIILDDLDALVADDFSASTGTGMSVSGSRTLGLPNTMEQIQAILERSTLLANVTLLLTVTMERLGTPTGPLPPPGIGIEVLDTRIEIPLADTPTERSSFADQLPTEAQSDLNTPADLLKLGRYRSVLGETSGAEALASGLRPFFMCTKTSSSRGHAFHGPQLADIGGLERAKTVLLDTLMLPLRFPEIFGQAPIRLPAGVLLYGMPGTGKTILVQAAVAHAGLRMLHIKGPELLNKYVGASEASVRSLFSRARQQRPCVVFFDEFESLAPRRGGNGDHSTGVTDRIVNALLTELDGVESLDAGVFVVAATCRPDLVDPALVRPGRIDQWIRLDPPEHPRERQDIIQRLTRDWRILDDQTKEDLDPDRRRHLFAELAAETAAFTGADLAALCSSTVLAAEKRLAQATENPEQGVSTGPTSMMTGAGDAAHLTVERGDFMVALAMQRLSLPPSERQRYAWAMSRFEGTETAEQKTNDAHVRVMLE</sequence>
<dbReference type="GO" id="GO:0016558">
    <property type="term" value="P:protein import into peroxisome matrix"/>
    <property type="evidence" value="ECO:0007669"/>
    <property type="project" value="TreeGrafter"/>
</dbReference>
<accession>A0A7J7IH71</accession>
<dbReference type="Gene3D" id="3.10.330.10">
    <property type="match status" value="1"/>
</dbReference>
<dbReference type="Gene3D" id="3.40.50.300">
    <property type="entry name" value="P-loop containing nucleotide triphosphate hydrolases"/>
    <property type="match status" value="2"/>
</dbReference>